<evidence type="ECO:0000256" key="1">
    <source>
        <dbReference type="SAM" id="MobiDB-lite"/>
    </source>
</evidence>
<name>A0ABW1PD19_9PSEU</name>
<gene>
    <name evidence="2" type="ORF">ACFP3R_27035</name>
</gene>
<dbReference type="EMBL" id="JBHSQO010000035">
    <property type="protein sequence ID" value="MFC6092943.1"/>
    <property type="molecule type" value="Genomic_DNA"/>
</dbReference>
<organism evidence="2 3">
    <name type="scientific">Saccharothrix lopnurensis</name>
    <dbReference type="NCBI Taxonomy" id="1670621"/>
    <lineage>
        <taxon>Bacteria</taxon>
        <taxon>Bacillati</taxon>
        <taxon>Actinomycetota</taxon>
        <taxon>Actinomycetes</taxon>
        <taxon>Pseudonocardiales</taxon>
        <taxon>Pseudonocardiaceae</taxon>
        <taxon>Saccharothrix</taxon>
    </lineage>
</organism>
<protein>
    <submittedName>
        <fullName evidence="2">Uncharacterized protein</fullName>
    </submittedName>
</protein>
<keyword evidence="3" id="KW-1185">Reference proteome</keyword>
<dbReference type="RefSeq" id="WP_380639643.1">
    <property type="nucleotide sequence ID" value="NZ_JBHSQO010000035.1"/>
</dbReference>
<accession>A0ABW1PD19</accession>
<proteinExistence type="predicted"/>
<reference evidence="3" key="1">
    <citation type="journal article" date="2019" name="Int. J. Syst. Evol. Microbiol.">
        <title>The Global Catalogue of Microorganisms (GCM) 10K type strain sequencing project: providing services to taxonomists for standard genome sequencing and annotation.</title>
        <authorList>
            <consortium name="The Broad Institute Genomics Platform"/>
            <consortium name="The Broad Institute Genome Sequencing Center for Infectious Disease"/>
            <person name="Wu L."/>
            <person name="Ma J."/>
        </authorList>
    </citation>
    <scope>NUCLEOTIDE SEQUENCE [LARGE SCALE GENOMIC DNA]</scope>
    <source>
        <strain evidence="3">CGMCC 4.7246</strain>
    </source>
</reference>
<evidence type="ECO:0000313" key="3">
    <source>
        <dbReference type="Proteomes" id="UP001596220"/>
    </source>
</evidence>
<evidence type="ECO:0000313" key="2">
    <source>
        <dbReference type="EMBL" id="MFC6092943.1"/>
    </source>
</evidence>
<sequence>MSLLDSAVHAARPDDDRVAADPAAAGELVRLCGCLPPALGIVAALLVADPGQPIEDLVAAPGEASTRLGELAFGDSSGVHAAFDLSCNRLAPAEARLFRLRTRWRWTRATAPARPAPCTGSPGRPARCASTNGRVGCTRSSWG</sequence>
<feature type="compositionally biased region" description="Polar residues" evidence="1">
    <location>
        <begin position="129"/>
        <end position="143"/>
    </location>
</feature>
<feature type="region of interest" description="Disordered" evidence="1">
    <location>
        <begin position="112"/>
        <end position="143"/>
    </location>
</feature>
<comment type="caution">
    <text evidence="2">The sequence shown here is derived from an EMBL/GenBank/DDBJ whole genome shotgun (WGS) entry which is preliminary data.</text>
</comment>
<dbReference type="Proteomes" id="UP001596220">
    <property type="component" value="Unassembled WGS sequence"/>
</dbReference>